<evidence type="ECO:0000256" key="1">
    <source>
        <dbReference type="ARBA" id="ARBA00004651"/>
    </source>
</evidence>
<evidence type="ECO:0000256" key="7">
    <source>
        <dbReference type="ARBA" id="ARBA00022989"/>
    </source>
</evidence>
<evidence type="ECO:0000259" key="12">
    <source>
        <dbReference type="PROSITE" id="PS50850"/>
    </source>
</evidence>
<reference evidence="13 14" key="1">
    <citation type="submission" date="2016-03" db="EMBL/GenBank/DDBJ databases">
        <title>Draft Genome Sequence of the Strain BR 10245 (Bradyrhizobium sp.) isolated from nodules of Centrolobium paraense.</title>
        <authorList>
            <person name="Simoes-Araujo J.L.Sr."/>
            <person name="Barauna A.C."/>
            <person name="Silva K."/>
            <person name="Zilli J.E."/>
        </authorList>
    </citation>
    <scope>NUCLEOTIDE SEQUENCE [LARGE SCALE GENOMIC DNA]</scope>
    <source>
        <strain evidence="13 14">BR 10245</strain>
    </source>
</reference>
<dbReference type="InterPro" id="IPR003663">
    <property type="entry name" value="Sugar/inositol_transpt"/>
</dbReference>
<feature type="transmembrane region" description="Helical" evidence="11">
    <location>
        <begin position="166"/>
        <end position="184"/>
    </location>
</feature>
<dbReference type="PROSITE" id="PS50850">
    <property type="entry name" value="MFS"/>
    <property type="match status" value="1"/>
</dbReference>
<dbReference type="InterPro" id="IPR005829">
    <property type="entry name" value="Sugar_transporter_CS"/>
</dbReference>
<name>A0A176YS47_9BRAD</name>
<dbReference type="InterPro" id="IPR020846">
    <property type="entry name" value="MFS_dom"/>
</dbReference>
<dbReference type="PRINTS" id="PR00171">
    <property type="entry name" value="SUGRTRNSPORT"/>
</dbReference>
<evidence type="ECO:0000313" key="14">
    <source>
        <dbReference type="Proteomes" id="UP000076959"/>
    </source>
</evidence>
<evidence type="ECO:0000256" key="11">
    <source>
        <dbReference type="SAM" id="Phobius"/>
    </source>
</evidence>
<feature type="transmembrane region" description="Helical" evidence="11">
    <location>
        <begin position="196"/>
        <end position="215"/>
    </location>
</feature>
<feature type="transmembrane region" description="Helical" evidence="11">
    <location>
        <begin position="133"/>
        <end position="154"/>
    </location>
</feature>
<dbReference type="InterPro" id="IPR050814">
    <property type="entry name" value="Myo-inositol_Transporter"/>
</dbReference>
<feature type="domain" description="Major facilitator superfamily (MFS) profile" evidence="12">
    <location>
        <begin position="42"/>
        <end position="474"/>
    </location>
</feature>
<evidence type="ECO:0000256" key="8">
    <source>
        <dbReference type="ARBA" id="ARBA00023136"/>
    </source>
</evidence>
<dbReference type="SUPFAM" id="SSF103473">
    <property type="entry name" value="MFS general substrate transporter"/>
    <property type="match status" value="1"/>
</dbReference>
<evidence type="ECO:0000313" key="13">
    <source>
        <dbReference type="EMBL" id="OAF09253.1"/>
    </source>
</evidence>
<dbReference type="PANTHER" id="PTHR48020:SF12">
    <property type="entry name" value="PROTON MYO-INOSITOL COTRANSPORTER"/>
    <property type="match status" value="1"/>
</dbReference>
<feature type="transmembrane region" description="Helical" evidence="11">
    <location>
        <begin position="344"/>
        <end position="368"/>
    </location>
</feature>
<comment type="caution">
    <text evidence="13">The sequence shown here is derived from an EMBL/GenBank/DDBJ whole genome shotgun (WGS) entry which is preliminary data.</text>
</comment>
<gene>
    <name evidence="13" type="ORF">AYJ54_13375</name>
</gene>
<dbReference type="PANTHER" id="PTHR48020">
    <property type="entry name" value="PROTON MYO-INOSITOL COTRANSPORTER"/>
    <property type="match status" value="1"/>
</dbReference>
<keyword evidence="6 11" id="KW-0812">Transmembrane</keyword>
<keyword evidence="3 9" id="KW-0813">Transport</keyword>
<evidence type="ECO:0000256" key="2">
    <source>
        <dbReference type="ARBA" id="ARBA00010992"/>
    </source>
</evidence>
<evidence type="ECO:0000256" key="10">
    <source>
        <dbReference type="SAM" id="MobiDB-lite"/>
    </source>
</evidence>
<keyword evidence="4" id="KW-1003">Cell membrane</keyword>
<feature type="transmembrane region" description="Helical" evidence="11">
    <location>
        <begin position="108"/>
        <end position="127"/>
    </location>
</feature>
<evidence type="ECO:0000256" key="9">
    <source>
        <dbReference type="RuleBase" id="RU003346"/>
    </source>
</evidence>
<feature type="transmembrane region" description="Helical" evidence="11">
    <location>
        <begin position="420"/>
        <end position="440"/>
    </location>
</feature>
<evidence type="ECO:0000256" key="4">
    <source>
        <dbReference type="ARBA" id="ARBA00022475"/>
    </source>
</evidence>
<dbReference type="Pfam" id="PF00083">
    <property type="entry name" value="Sugar_tr"/>
    <property type="match status" value="1"/>
</dbReference>
<dbReference type="InterPro" id="IPR005828">
    <property type="entry name" value="MFS_sugar_transport-like"/>
</dbReference>
<dbReference type="GO" id="GO:0005886">
    <property type="term" value="C:plasma membrane"/>
    <property type="evidence" value="ECO:0007669"/>
    <property type="project" value="UniProtKB-SubCell"/>
</dbReference>
<keyword evidence="5" id="KW-0762">Sugar transport</keyword>
<evidence type="ECO:0000256" key="5">
    <source>
        <dbReference type="ARBA" id="ARBA00022597"/>
    </source>
</evidence>
<proteinExistence type="inferred from homology"/>
<keyword evidence="8 11" id="KW-0472">Membrane</keyword>
<protein>
    <recommendedName>
        <fullName evidence="12">Major facilitator superfamily (MFS) profile domain-containing protein</fullName>
    </recommendedName>
</protein>
<dbReference type="PROSITE" id="PS00217">
    <property type="entry name" value="SUGAR_TRANSPORT_2"/>
    <property type="match status" value="1"/>
</dbReference>
<feature type="compositionally biased region" description="Polar residues" evidence="10">
    <location>
        <begin position="1"/>
        <end position="11"/>
    </location>
</feature>
<feature type="region of interest" description="Disordered" evidence="10">
    <location>
        <begin position="1"/>
        <end position="25"/>
    </location>
</feature>
<feature type="transmembrane region" description="Helical" evidence="11">
    <location>
        <begin position="380"/>
        <end position="408"/>
    </location>
</feature>
<dbReference type="InterPro" id="IPR036259">
    <property type="entry name" value="MFS_trans_sf"/>
</dbReference>
<keyword evidence="14" id="KW-1185">Reference proteome</keyword>
<evidence type="ECO:0000256" key="3">
    <source>
        <dbReference type="ARBA" id="ARBA00022448"/>
    </source>
</evidence>
<dbReference type="GO" id="GO:0022857">
    <property type="term" value="F:transmembrane transporter activity"/>
    <property type="evidence" value="ECO:0007669"/>
    <property type="project" value="InterPro"/>
</dbReference>
<comment type="similarity">
    <text evidence="2 9">Belongs to the major facilitator superfamily. Sugar transporter (TC 2.A.1.1) family.</text>
</comment>
<feature type="transmembrane region" description="Helical" evidence="11">
    <location>
        <begin position="318"/>
        <end position="337"/>
    </location>
</feature>
<dbReference type="Proteomes" id="UP000076959">
    <property type="component" value="Unassembled WGS sequence"/>
</dbReference>
<keyword evidence="7 11" id="KW-1133">Transmembrane helix</keyword>
<organism evidence="13 14">
    <name type="scientific">Bradyrhizobium centrolobii</name>
    <dbReference type="NCBI Taxonomy" id="1505087"/>
    <lineage>
        <taxon>Bacteria</taxon>
        <taxon>Pseudomonadati</taxon>
        <taxon>Pseudomonadota</taxon>
        <taxon>Alphaproteobacteria</taxon>
        <taxon>Hyphomicrobiales</taxon>
        <taxon>Nitrobacteraceae</taxon>
        <taxon>Bradyrhizobium</taxon>
    </lineage>
</organism>
<dbReference type="FunFam" id="1.20.1250.20:FF:000218">
    <property type="entry name" value="facilitated trehalose transporter Tret1"/>
    <property type="match status" value="1"/>
</dbReference>
<dbReference type="NCBIfam" id="TIGR00879">
    <property type="entry name" value="SP"/>
    <property type="match status" value="1"/>
</dbReference>
<dbReference type="STRING" id="1505087.AYJ54_13375"/>
<feature type="transmembrane region" description="Helical" evidence="11">
    <location>
        <begin position="75"/>
        <end position="96"/>
    </location>
</feature>
<sequence>MNLQSSGSSKDSAAPVPLAGGSGGVKTTPPGAETLTFWLAIVIVVVIFAGGLFGYDQGVISGALPGIKSTFSLSVLMLQVVTSWVNLGALVGSLIAGNVGDAIGRKRALMLAGALFTLGAAVQYLAAEAFVLVAGRLVIGIGVGVAAVAAPLYAAELAPASLRGRFIASYQLAVTIGIFLAYLVNAHLSASGNWRMMLGAAAVPGLALFVAALVTPQSPRWLIMKNRRAEARAAAHKVEPHIDVDAHLDAIELAFRTEEKPAPWSEIFHREWRHPLLVAVGLAIFQQITGINAIIYYANQIFASAGFASPESQAEVTTWAIGGVNVLATLIAIAFIDNEGRRKLLLTGLIGMGASLVVVGVAFEFIGAAGQAPAAGGPTLAGIVTVAALILYIACFAFSLGPVVWTVINEVFPARVRGRGVALATAVNWGSSYLVSQFFLSLDEAIGSSLTFWLFALLCAIAWIWIYRSVPETKRKSLEDIQRMWAVQR</sequence>
<dbReference type="EMBL" id="LUUB01000056">
    <property type="protein sequence ID" value="OAF09253.1"/>
    <property type="molecule type" value="Genomic_DNA"/>
</dbReference>
<feature type="transmembrane region" description="Helical" evidence="11">
    <location>
        <begin position="35"/>
        <end position="55"/>
    </location>
</feature>
<feature type="transmembrane region" description="Helical" evidence="11">
    <location>
        <begin position="446"/>
        <end position="467"/>
    </location>
</feature>
<accession>A0A176YS47</accession>
<dbReference type="AlphaFoldDB" id="A0A176YS47"/>
<comment type="subcellular location">
    <subcellularLocation>
        <location evidence="1">Cell membrane</location>
        <topology evidence="1">Multi-pass membrane protein</topology>
    </subcellularLocation>
</comment>
<dbReference type="Gene3D" id="1.20.1250.20">
    <property type="entry name" value="MFS general substrate transporter like domains"/>
    <property type="match status" value="1"/>
</dbReference>
<feature type="transmembrane region" description="Helical" evidence="11">
    <location>
        <begin position="276"/>
        <end position="298"/>
    </location>
</feature>
<evidence type="ECO:0000256" key="6">
    <source>
        <dbReference type="ARBA" id="ARBA00022692"/>
    </source>
</evidence>